<feature type="region of interest" description="Disordered" evidence="1">
    <location>
        <begin position="1"/>
        <end position="27"/>
    </location>
</feature>
<feature type="transmembrane region" description="Helical" evidence="2">
    <location>
        <begin position="113"/>
        <end position="135"/>
    </location>
</feature>
<evidence type="ECO:0000256" key="2">
    <source>
        <dbReference type="SAM" id="Phobius"/>
    </source>
</evidence>
<feature type="transmembrane region" description="Helical" evidence="2">
    <location>
        <begin position="155"/>
        <end position="172"/>
    </location>
</feature>
<dbReference type="RefSeq" id="WP_266148788.1">
    <property type="nucleotide sequence ID" value="NZ_CP064028.1"/>
</dbReference>
<gene>
    <name evidence="3" type="ORF">ACFO5W_09630</name>
</gene>
<name>A0ABV9C2H5_9GAMM</name>
<feature type="transmembrane region" description="Helical" evidence="2">
    <location>
        <begin position="177"/>
        <end position="197"/>
    </location>
</feature>
<feature type="transmembrane region" description="Helical" evidence="2">
    <location>
        <begin position="72"/>
        <end position="92"/>
    </location>
</feature>
<keyword evidence="2" id="KW-0812">Transmembrane</keyword>
<comment type="caution">
    <text evidence="3">The sequence shown here is derived from an EMBL/GenBank/DDBJ whole genome shotgun (WGS) entry which is preliminary data.</text>
</comment>
<accession>A0ABV9C2H5</accession>
<keyword evidence="2" id="KW-0472">Membrane</keyword>
<reference evidence="4" key="1">
    <citation type="journal article" date="2019" name="Int. J. Syst. Evol. Microbiol.">
        <title>The Global Catalogue of Microorganisms (GCM) 10K type strain sequencing project: providing services to taxonomists for standard genome sequencing and annotation.</title>
        <authorList>
            <consortium name="The Broad Institute Genomics Platform"/>
            <consortium name="The Broad Institute Genome Sequencing Center for Infectious Disease"/>
            <person name="Wu L."/>
            <person name="Ma J."/>
        </authorList>
    </citation>
    <scope>NUCLEOTIDE SEQUENCE [LARGE SCALE GENOMIC DNA]</scope>
    <source>
        <strain evidence="4">CCM 4481</strain>
    </source>
</reference>
<keyword evidence="4" id="KW-1185">Reference proteome</keyword>
<organism evidence="3 4">
    <name type="scientific">Dyella halodurans</name>
    <dbReference type="NCBI Taxonomy" id="1920171"/>
    <lineage>
        <taxon>Bacteria</taxon>
        <taxon>Pseudomonadati</taxon>
        <taxon>Pseudomonadota</taxon>
        <taxon>Gammaproteobacteria</taxon>
        <taxon>Lysobacterales</taxon>
        <taxon>Rhodanobacteraceae</taxon>
        <taxon>Dyella</taxon>
    </lineage>
</organism>
<evidence type="ECO:0008006" key="5">
    <source>
        <dbReference type="Google" id="ProtNLM"/>
    </source>
</evidence>
<sequence>MKLPSDEAGAASEQSERQAQAGPAESHDLSSGHSSFVDAINVFFFATWVAICSASPELIWQGLLTVVHHFSWTAAGSVLFVGAIVAFFVEPLTERLRFMRLDLAHRHRTTTHATLAAFSFAVLAVLVHEAITSYVSAANAHDQGKDSLASAIEEVLQWSCIPFMVTVAWLCAHKTRWLSLPALLAALLTIPLIGVIFEWDWNDIFTTSVPCTCILLAGFLIKQKSREPWNLSRCVKLTTVIALIWLASTGLLQLVLLLSSKPLVIYSWSEYTIDIRFYVGWVIGLAIAPKPAAHH</sequence>
<evidence type="ECO:0000313" key="3">
    <source>
        <dbReference type="EMBL" id="MFC4526887.1"/>
    </source>
</evidence>
<feature type="transmembrane region" description="Helical" evidence="2">
    <location>
        <begin position="203"/>
        <end position="222"/>
    </location>
</feature>
<proteinExistence type="predicted"/>
<dbReference type="Proteomes" id="UP001595961">
    <property type="component" value="Unassembled WGS sequence"/>
</dbReference>
<evidence type="ECO:0000313" key="4">
    <source>
        <dbReference type="Proteomes" id="UP001595961"/>
    </source>
</evidence>
<keyword evidence="2" id="KW-1133">Transmembrane helix</keyword>
<dbReference type="EMBL" id="JBHSGA010000017">
    <property type="protein sequence ID" value="MFC4526887.1"/>
    <property type="molecule type" value="Genomic_DNA"/>
</dbReference>
<evidence type="ECO:0000256" key="1">
    <source>
        <dbReference type="SAM" id="MobiDB-lite"/>
    </source>
</evidence>
<feature type="transmembrane region" description="Helical" evidence="2">
    <location>
        <begin position="234"/>
        <end position="255"/>
    </location>
</feature>
<protein>
    <recommendedName>
        <fullName evidence="5">Transmembrane protein</fullName>
    </recommendedName>
</protein>
<feature type="compositionally biased region" description="Low complexity" evidence="1">
    <location>
        <begin position="7"/>
        <end position="22"/>
    </location>
</feature>